<evidence type="ECO:0000313" key="2">
    <source>
        <dbReference type="EMBL" id="GAA3916860.1"/>
    </source>
</evidence>
<protein>
    <recommendedName>
        <fullName evidence="4">Cobalamin ABC transporter</fullName>
    </recommendedName>
</protein>
<feature type="transmembrane region" description="Helical" evidence="1">
    <location>
        <begin position="87"/>
        <end position="104"/>
    </location>
</feature>
<evidence type="ECO:0008006" key="4">
    <source>
        <dbReference type="Google" id="ProtNLM"/>
    </source>
</evidence>
<sequence>MNTKLQRVLVLSLLILLMAATRSHVFTHFGPVPDASWAVFLLGGFYLRGWSRWAFPLLMVLAVGIDWAVITRQGMDFWSHYCVSPGYWFLVPAYLSMWLGGLWLRRNYTGASVAALGRLAVAVVAATALCHLFAQGGFYWFSDSVADPTFAGWAKNYGDWFLPYLRGTAMFVAIAAIAQVVCEQVAAHAAPVAHDRKKKA</sequence>
<feature type="transmembrane region" description="Helical" evidence="1">
    <location>
        <begin position="116"/>
        <end position="141"/>
    </location>
</feature>
<gene>
    <name evidence="2" type="ORF">GCM10022229_07660</name>
</gene>
<accession>A0ABP7MAX2</accession>
<dbReference type="EMBL" id="BAAAZU010000003">
    <property type="protein sequence ID" value="GAA3916860.1"/>
    <property type="molecule type" value="Genomic_DNA"/>
</dbReference>
<dbReference type="RefSeq" id="WP_344758600.1">
    <property type="nucleotide sequence ID" value="NZ_BAAAZU010000003.1"/>
</dbReference>
<dbReference type="Proteomes" id="UP001501727">
    <property type="component" value="Unassembled WGS sequence"/>
</dbReference>
<keyword evidence="1" id="KW-1133">Transmembrane helix</keyword>
<reference evidence="3" key="1">
    <citation type="journal article" date="2019" name="Int. J. Syst. Evol. Microbiol.">
        <title>The Global Catalogue of Microorganisms (GCM) 10K type strain sequencing project: providing services to taxonomists for standard genome sequencing and annotation.</title>
        <authorList>
            <consortium name="The Broad Institute Genomics Platform"/>
            <consortium name="The Broad Institute Genome Sequencing Center for Infectious Disease"/>
            <person name="Wu L."/>
            <person name="Ma J."/>
        </authorList>
    </citation>
    <scope>NUCLEOTIDE SEQUENCE [LARGE SCALE GENOMIC DNA]</scope>
    <source>
        <strain evidence="3">JCM 16916</strain>
    </source>
</reference>
<feature type="transmembrane region" description="Helical" evidence="1">
    <location>
        <begin position="161"/>
        <end position="182"/>
    </location>
</feature>
<keyword evidence="1" id="KW-0812">Transmembrane</keyword>
<name>A0ABP7MAX2_9GAMM</name>
<feature type="transmembrane region" description="Helical" evidence="1">
    <location>
        <begin position="33"/>
        <end position="50"/>
    </location>
</feature>
<organism evidence="2 3">
    <name type="scientific">Luteimonas lutimaris</name>
    <dbReference type="NCBI Taxonomy" id="698645"/>
    <lineage>
        <taxon>Bacteria</taxon>
        <taxon>Pseudomonadati</taxon>
        <taxon>Pseudomonadota</taxon>
        <taxon>Gammaproteobacteria</taxon>
        <taxon>Lysobacterales</taxon>
        <taxon>Lysobacteraceae</taxon>
        <taxon>Luteimonas</taxon>
    </lineage>
</organism>
<proteinExistence type="predicted"/>
<keyword evidence="1" id="KW-0472">Membrane</keyword>
<comment type="caution">
    <text evidence="2">The sequence shown here is derived from an EMBL/GenBank/DDBJ whole genome shotgun (WGS) entry which is preliminary data.</text>
</comment>
<evidence type="ECO:0000313" key="3">
    <source>
        <dbReference type="Proteomes" id="UP001501727"/>
    </source>
</evidence>
<feature type="transmembrane region" description="Helical" evidence="1">
    <location>
        <begin position="57"/>
        <end position="75"/>
    </location>
</feature>
<keyword evidence="3" id="KW-1185">Reference proteome</keyword>
<evidence type="ECO:0000256" key="1">
    <source>
        <dbReference type="SAM" id="Phobius"/>
    </source>
</evidence>